<keyword evidence="2" id="KW-1185">Reference proteome</keyword>
<organism evidence="1 2">
    <name type="scientific">Lepagella muris</name>
    <dbReference type="NCBI Taxonomy" id="3032870"/>
    <lineage>
        <taxon>Bacteria</taxon>
        <taxon>Pseudomonadati</taxon>
        <taxon>Bacteroidota</taxon>
        <taxon>Bacteroidia</taxon>
        <taxon>Bacteroidales</taxon>
        <taxon>Muribaculaceae</taxon>
        <taxon>Lepagella</taxon>
    </lineage>
</organism>
<dbReference type="Proteomes" id="UP000306319">
    <property type="component" value="Unassembled WGS sequence"/>
</dbReference>
<comment type="caution">
    <text evidence="1">The sequence shown here is derived from an EMBL/GenBank/DDBJ whole genome shotgun (WGS) entry which is preliminary data.</text>
</comment>
<reference evidence="1" key="1">
    <citation type="submission" date="2019-04" db="EMBL/GenBank/DDBJ databases">
        <title>Microbes associate with the intestines of laboratory mice.</title>
        <authorList>
            <person name="Navarre W."/>
            <person name="Wong E."/>
            <person name="Huang K."/>
            <person name="Tropini C."/>
            <person name="Ng K."/>
            <person name="Yu B."/>
        </authorList>
    </citation>
    <scope>NUCLEOTIDE SEQUENCE</scope>
    <source>
        <strain evidence="1">NM04_E33</strain>
    </source>
</reference>
<gene>
    <name evidence="1" type="ORF">E5331_15960</name>
</gene>
<protein>
    <submittedName>
        <fullName evidence="1">Uncharacterized protein</fullName>
    </submittedName>
</protein>
<dbReference type="EMBL" id="SRYB01000030">
    <property type="protein sequence ID" value="TGY77093.1"/>
    <property type="molecule type" value="Genomic_DNA"/>
</dbReference>
<evidence type="ECO:0000313" key="2">
    <source>
        <dbReference type="Proteomes" id="UP000306319"/>
    </source>
</evidence>
<name>A0AC61RB82_9BACT</name>
<proteinExistence type="predicted"/>
<sequence length="348" mass="38745">MWFVRGLLRYLQGFLVLGLTIFSLDLKYMIKVGIIGADKPDAGELLRLLINHPEVEIESLYSPAFAGRQISTCHHGFIGERMLIFTDRIDISKVDAVFVVDDSQLGRTLIENVELNDKLCIIDLSPNRMDKFFNNSLEYGLSEINRKPLVRGARMASIPSTVASLTLISLYPLVANSILSDELNIVVNAPEEFIGGIDVEKTINEIEKVLRNINGQFNSKISMRLNAEGNGRTMRVIVDMSCPLAISEIDTIYNSIYDDHNFTFTSLSKVGKEEVEGTQKCIISICKPGAGLVEIDTIGDCYMRGGAGDAVHVLNLLFALHEKVGLCLKPSAFRRYDESSLRQTSWFA</sequence>
<evidence type="ECO:0000313" key="1">
    <source>
        <dbReference type="EMBL" id="TGY77093.1"/>
    </source>
</evidence>
<accession>A0AC61RB82</accession>